<keyword evidence="1" id="KW-0732">Signal</keyword>
<evidence type="ECO:0000313" key="5">
    <source>
        <dbReference type="Proteomes" id="UP000216207"/>
    </source>
</evidence>
<dbReference type="InterPro" id="IPR029050">
    <property type="entry name" value="Immunoprotect_excell_Ig-like"/>
</dbReference>
<accession>A0A268P2R5</accession>
<comment type="caution">
    <text evidence="4">The sequence shown here is derived from an EMBL/GenBank/DDBJ whole genome shotgun (WGS) entry which is preliminary data.</text>
</comment>
<sequence>MSMYDRERRKKMKEKVLVLLGLIVCLLLIVGFATNGLSKPETVQGNASDQEESKHESQEISDIEITLNGYSVKDENEEELLVKVDLTIENKRESTVNFSLMNLTLMDSEHYAYSHESNVETKGILGGQISPGRSVSGEVAFIVPRDTSYELVYTDHFRTGQLFFPIEVTD</sequence>
<gene>
    <name evidence="4" type="ORF">CHH72_03450</name>
</gene>
<evidence type="ECO:0000259" key="3">
    <source>
        <dbReference type="Pfam" id="PF11611"/>
    </source>
</evidence>
<evidence type="ECO:0000313" key="4">
    <source>
        <dbReference type="EMBL" id="PAE90052.1"/>
    </source>
</evidence>
<dbReference type="EMBL" id="NPCC01000005">
    <property type="protein sequence ID" value="PAE90052.1"/>
    <property type="molecule type" value="Genomic_DNA"/>
</dbReference>
<feature type="domain" description="DUF4352" evidence="3">
    <location>
        <begin position="56"/>
        <end position="157"/>
    </location>
</feature>
<reference evidence="4 5" key="1">
    <citation type="submission" date="2017-07" db="EMBL/GenBank/DDBJ databases">
        <title>Isolation and whole genome analysis of endospore-forming bacteria from heroin.</title>
        <authorList>
            <person name="Kalinowski J."/>
            <person name="Ahrens B."/>
            <person name="Al-Dilaimi A."/>
            <person name="Winkler A."/>
            <person name="Wibberg D."/>
            <person name="Schleenbecker U."/>
            <person name="Ruckert C."/>
            <person name="Wolfel R."/>
            <person name="Grass G."/>
        </authorList>
    </citation>
    <scope>NUCLEOTIDE SEQUENCE [LARGE SCALE GENOMIC DNA]</scope>
    <source>
        <strain evidence="4 5">7539</strain>
    </source>
</reference>
<proteinExistence type="predicted"/>
<dbReference type="Gene3D" id="2.60.40.1240">
    <property type="match status" value="1"/>
</dbReference>
<feature type="region of interest" description="Disordered" evidence="2">
    <location>
        <begin position="40"/>
        <end position="59"/>
    </location>
</feature>
<name>A0A268P2R5_SHOCL</name>
<organism evidence="4 5">
    <name type="scientific">Shouchella clausii</name>
    <name type="common">Alkalihalobacillus clausii</name>
    <dbReference type="NCBI Taxonomy" id="79880"/>
    <lineage>
        <taxon>Bacteria</taxon>
        <taxon>Bacillati</taxon>
        <taxon>Bacillota</taxon>
        <taxon>Bacilli</taxon>
        <taxon>Bacillales</taxon>
        <taxon>Bacillaceae</taxon>
        <taxon>Shouchella</taxon>
    </lineage>
</organism>
<dbReference type="AlphaFoldDB" id="A0A268P2R5"/>
<protein>
    <submittedName>
        <fullName evidence="4">DUF4352 domain-containing protein</fullName>
    </submittedName>
</protein>
<evidence type="ECO:0000256" key="1">
    <source>
        <dbReference type="ARBA" id="ARBA00022729"/>
    </source>
</evidence>
<evidence type="ECO:0000256" key="2">
    <source>
        <dbReference type="SAM" id="MobiDB-lite"/>
    </source>
</evidence>
<dbReference type="Proteomes" id="UP000216207">
    <property type="component" value="Unassembled WGS sequence"/>
</dbReference>
<dbReference type="Pfam" id="PF11611">
    <property type="entry name" value="DUF4352"/>
    <property type="match status" value="1"/>
</dbReference>
<dbReference type="InterPro" id="IPR029051">
    <property type="entry name" value="DUF4352"/>
</dbReference>